<evidence type="ECO:0000313" key="3">
    <source>
        <dbReference type="Proteomes" id="UP000287651"/>
    </source>
</evidence>
<comment type="caution">
    <text evidence="2">The sequence shown here is derived from an EMBL/GenBank/DDBJ whole genome shotgun (WGS) entry which is preliminary data.</text>
</comment>
<evidence type="ECO:0000313" key="2">
    <source>
        <dbReference type="EMBL" id="RRT54257.1"/>
    </source>
</evidence>
<evidence type="ECO:0000256" key="1">
    <source>
        <dbReference type="SAM" id="MobiDB-lite"/>
    </source>
</evidence>
<accession>A0A426YR99</accession>
<name>A0A426YR99_ENSVE</name>
<protein>
    <submittedName>
        <fullName evidence="2">Uncharacterized protein</fullName>
    </submittedName>
</protein>
<dbReference type="Proteomes" id="UP000287651">
    <property type="component" value="Unassembled WGS sequence"/>
</dbReference>
<dbReference type="EMBL" id="AMZH03010694">
    <property type="protein sequence ID" value="RRT54257.1"/>
    <property type="molecule type" value="Genomic_DNA"/>
</dbReference>
<organism evidence="2 3">
    <name type="scientific">Ensete ventricosum</name>
    <name type="common">Abyssinian banana</name>
    <name type="synonym">Musa ensete</name>
    <dbReference type="NCBI Taxonomy" id="4639"/>
    <lineage>
        <taxon>Eukaryota</taxon>
        <taxon>Viridiplantae</taxon>
        <taxon>Streptophyta</taxon>
        <taxon>Embryophyta</taxon>
        <taxon>Tracheophyta</taxon>
        <taxon>Spermatophyta</taxon>
        <taxon>Magnoliopsida</taxon>
        <taxon>Liliopsida</taxon>
        <taxon>Zingiberales</taxon>
        <taxon>Musaceae</taxon>
        <taxon>Ensete</taxon>
    </lineage>
</organism>
<dbReference type="AlphaFoldDB" id="A0A426YR99"/>
<feature type="region of interest" description="Disordered" evidence="1">
    <location>
        <begin position="76"/>
        <end position="101"/>
    </location>
</feature>
<sequence>MPKVISIQEQKPKLSSELQSAIDLSPISFLASASHGVTVLLHACRKAHLWEVIRPKGPCRHDALDVGLSAGFLPGQPPGRTGGIPWPTAARSGTRGPRSYR</sequence>
<proteinExistence type="predicted"/>
<reference evidence="2 3" key="1">
    <citation type="journal article" date="2014" name="Agronomy (Basel)">
        <title>A Draft Genome Sequence for Ensete ventricosum, the Drought-Tolerant Tree Against Hunger.</title>
        <authorList>
            <person name="Harrison J."/>
            <person name="Moore K.A."/>
            <person name="Paszkiewicz K."/>
            <person name="Jones T."/>
            <person name="Grant M."/>
            <person name="Ambacheew D."/>
            <person name="Muzemil S."/>
            <person name="Studholme D.J."/>
        </authorList>
    </citation>
    <scope>NUCLEOTIDE SEQUENCE [LARGE SCALE GENOMIC DNA]</scope>
</reference>
<gene>
    <name evidence="2" type="ORF">B296_00046364</name>
</gene>